<proteinExistence type="predicted"/>
<dbReference type="EMBL" id="MGGM01000031">
    <property type="protein sequence ID" value="OGM28392.1"/>
    <property type="molecule type" value="Genomic_DNA"/>
</dbReference>
<comment type="caution">
    <text evidence="1">The sequence shown here is derived from an EMBL/GenBank/DDBJ whole genome shotgun (WGS) entry which is preliminary data.</text>
</comment>
<dbReference type="Proteomes" id="UP000177263">
    <property type="component" value="Unassembled WGS sequence"/>
</dbReference>
<dbReference type="STRING" id="1802500.A2801_02565"/>
<name>A0A1F7YM66_9BACT</name>
<sequence>MKAVISIVVILVIGYFVYNQFIKYPYRFVGYFYPNIENMDKWVESKPLGSVDECREWADEMADEYGVASSGNFDYECGKDCYKADPYNQGVTYTCHTSVD</sequence>
<evidence type="ECO:0000313" key="2">
    <source>
        <dbReference type="Proteomes" id="UP000177263"/>
    </source>
</evidence>
<reference evidence="1 2" key="1">
    <citation type="journal article" date="2016" name="Nat. Commun.">
        <title>Thousands of microbial genomes shed light on interconnected biogeochemical processes in an aquifer system.</title>
        <authorList>
            <person name="Anantharaman K."/>
            <person name="Brown C.T."/>
            <person name="Hug L.A."/>
            <person name="Sharon I."/>
            <person name="Castelle C.J."/>
            <person name="Probst A.J."/>
            <person name="Thomas B.C."/>
            <person name="Singh A."/>
            <person name="Wilkins M.J."/>
            <person name="Karaoz U."/>
            <person name="Brodie E.L."/>
            <person name="Williams K.H."/>
            <person name="Hubbard S.S."/>
            <person name="Banfield J.F."/>
        </authorList>
    </citation>
    <scope>NUCLEOTIDE SEQUENCE [LARGE SCALE GENOMIC DNA]</scope>
</reference>
<accession>A0A1F7YM66</accession>
<evidence type="ECO:0000313" key="1">
    <source>
        <dbReference type="EMBL" id="OGM28392.1"/>
    </source>
</evidence>
<protein>
    <submittedName>
        <fullName evidence="1">Uncharacterized protein</fullName>
    </submittedName>
</protein>
<dbReference type="AlphaFoldDB" id="A0A1F7YM66"/>
<gene>
    <name evidence="1" type="ORF">A2801_02565</name>
</gene>
<organism evidence="1 2">
    <name type="scientific">Candidatus Woesebacteria bacterium RIFCSPHIGHO2_01_FULL_41_10</name>
    <dbReference type="NCBI Taxonomy" id="1802500"/>
    <lineage>
        <taxon>Bacteria</taxon>
        <taxon>Candidatus Woeseibacteriota</taxon>
    </lineage>
</organism>